<dbReference type="InterPro" id="IPR051615">
    <property type="entry name" value="Transcr_Regulatory_Elem"/>
</dbReference>
<feature type="region of interest" description="Disordered" evidence="7">
    <location>
        <begin position="1094"/>
        <end position="1136"/>
    </location>
</feature>
<dbReference type="Pfam" id="PF04082">
    <property type="entry name" value="Fungal_trans"/>
    <property type="match status" value="1"/>
</dbReference>
<evidence type="ECO:0000256" key="4">
    <source>
        <dbReference type="ARBA" id="ARBA00023125"/>
    </source>
</evidence>
<dbReference type="InterPro" id="IPR007219">
    <property type="entry name" value="XnlR_reg_dom"/>
</dbReference>
<evidence type="ECO:0000259" key="8">
    <source>
        <dbReference type="SMART" id="SM00906"/>
    </source>
</evidence>
<reference evidence="9" key="1">
    <citation type="journal article" date="2020" name="Fungal Divers.">
        <title>Resolving the Mortierellaceae phylogeny through synthesis of multi-gene phylogenetics and phylogenomics.</title>
        <authorList>
            <person name="Vandepol N."/>
            <person name="Liber J."/>
            <person name="Desiro A."/>
            <person name="Na H."/>
            <person name="Kennedy M."/>
            <person name="Barry K."/>
            <person name="Grigoriev I.V."/>
            <person name="Miller A.N."/>
            <person name="O'Donnell K."/>
            <person name="Stajich J.E."/>
            <person name="Bonito G."/>
        </authorList>
    </citation>
    <scope>NUCLEOTIDE SEQUENCE</scope>
    <source>
        <strain evidence="9">NRRL 6426</strain>
    </source>
</reference>
<evidence type="ECO:0000256" key="5">
    <source>
        <dbReference type="ARBA" id="ARBA00023163"/>
    </source>
</evidence>
<dbReference type="Proteomes" id="UP000748756">
    <property type="component" value="Unassembled WGS sequence"/>
</dbReference>
<feature type="region of interest" description="Disordered" evidence="7">
    <location>
        <begin position="998"/>
        <end position="1048"/>
    </location>
</feature>
<dbReference type="OrthoDB" id="2154091at2759"/>
<keyword evidence="5" id="KW-0804">Transcription</keyword>
<feature type="region of interest" description="Disordered" evidence="7">
    <location>
        <begin position="130"/>
        <end position="185"/>
    </location>
</feature>
<feature type="compositionally biased region" description="Basic residues" evidence="7">
    <location>
        <begin position="17"/>
        <end position="26"/>
    </location>
</feature>
<evidence type="ECO:0000313" key="10">
    <source>
        <dbReference type="Proteomes" id="UP000748756"/>
    </source>
</evidence>
<evidence type="ECO:0000256" key="7">
    <source>
        <dbReference type="SAM" id="MobiDB-lite"/>
    </source>
</evidence>
<dbReference type="SMART" id="SM00906">
    <property type="entry name" value="Fungal_trans"/>
    <property type="match status" value="1"/>
</dbReference>
<feature type="compositionally biased region" description="Low complexity" evidence="7">
    <location>
        <begin position="81"/>
        <end position="91"/>
    </location>
</feature>
<organism evidence="9 10">
    <name type="scientific">Linnemannia schmuckeri</name>
    <dbReference type="NCBI Taxonomy" id="64567"/>
    <lineage>
        <taxon>Eukaryota</taxon>
        <taxon>Fungi</taxon>
        <taxon>Fungi incertae sedis</taxon>
        <taxon>Mucoromycota</taxon>
        <taxon>Mortierellomycotina</taxon>
        <taxon>Mortierellomycetes</taxon>
        <taxon>Mortierellales</taxon>
        <taxon>Mortierellaceae</taxon>
        <taxon>Linnemannia</taxon>
    </lineage>
</organism>
<dbReference type="AlphaFoldDB" id="A0A9P5RUL4"/>
<feature type="compositionally biased region" description="Polar residues" evidence="7">
    <location>
        <begin position="773"/>
        <end position="785"/>
    </location>
</feature>
<sequence>MAEIEDSFPQNEENAKRFKSGQKRKQPGTVTTAPVISTTTTTSSTGAPSHRLPSASPTSPSRILASPTSPKAHSHTNGLTKNRSNSNSKSNGGMVYQQPKSLQHHPLPSQPLKLDPSVLIDKYSSESFQHYRSNSTSSIATSIGRRESLSTEATDATSRNRHSSNGSVDAKAGSFLDSPPPRPKKVNVVDRTSVEEIEGIASMLAETTLNNVAYFGANAAMVTNTFNDEDLWGAQLGASNTAGDVLVPEELQILPDPITREQLTDLYYKNHYSSLPMVQREVLRVCQENVHIPHCLLLCNAVYYCGSMYSPNAITLRRDVNDEGSVGEDFFLRGQGMLEKKYLTTHICTVQALLLFAIGHKSQAQRSAFISQAITMALDMGLHNRLDDSVNPYVRAYRARTFWCCYLFDSTASAINGKPGLINDEEIGIDMFTAGELGPESETFSDQYIIHCLHGWQLCRRIRKNSNLITRPSPPPRLSACAQLLCYALIILLHHPYLPSPKSPEAFQPSAAGQPDSQGYCTQAAKEITKIGGILLKEAPRTFEQHTPSRYSLNFAVRIHLRNAKCTTDATLAKESRRDLQKTMDYIERVENLQFFRINRSKKSDVADLLASCRAALAQHKSSLDLAKEAAAVKHRQILEEKQAMKEKQEQQRKERQKQQQQQQEALPQPILASQNGPPLYQDGQSSEDASPSQILLSMQATQQHPNLKHQTYMQQQLHLQMYTQERNQQELARLNQLQRHGQLELDHQRHQHFQQMAMAKHKQQIFIQQQQVHSPQMFRTNNAYHPSQHPLQHPHQVQQQLLQKQQQQQHATFPSASGSPLQQQMMSMSNGGHSQGTPTQSAPFGATALPVIDFQDPAAFASLTPEQQQQLFIVFSQSLNSGNNMKYPSNANGNTGGNERGQGNNGARLADQQQQHHSDFTPPALSSQAQAQAQISTSSPAAVFPSVAVHNSINNSNMNGGHGMMDHFLFHSSNPGVTVMNVDNNGGHPFMDTPGGVLSSSNGIQHHNHHQQQQQQHHSHQQRPSFDNISTSGLRFGSPESVTSPGSLTEDAILQSWSISTFHDHIYMNPNHARDDPRNDYSTFMYLPSEFEYGDAPALSPSASSNGGGGPGSVSNGSGAYGSGSEGGTSPRNLQ</sequence>
<keyword evidence="2" id="KW-0862">Zinc</keyword>
<feature type="compositionally biased region" description="Polar residues" evidence="7">
    <location>
        <begin position="672"/>
        <end position="692"/>
    </location>
</feature>
<evidence type="ECO:0000313" key="9">
    <source>
        <dbReference type="EMBL" id="KAF9148270.1"/>
    </source>
</evidence>
<keyword evidence="3" id="KW-0805">Transcription regulation</keyword>
<keyword evidence="6" id="KW-0539">Nucleus</keyword>
<accession>A0A9P5RUL4</accession>
<feature type="compositionally biased region" description="Polar residues" evidence="7">
    <location>
        <begin position="55"/>
        <end position="80"/>
    </location>
</feature>
<evidence type="ECO:0000256" key="1">
    <source>
        <dbReference type="ARBA" id="ARBA00022723"/>
    </source>
</evidence>
<name>A0A9P5RUL4_9FUNG</name>
<feature type="compositionally biased region" description="Low complexity" evidence="7">
    <location>
        <begin position="28"/>
        <end position="49"/>
    </location>
</feature>
<feature type="compositionally biased region" description="Basic and acidic residues" evidence="7">
    <location>
        <begin position="644"/>
        <end position="658"/>
    </location>
</feature>
<feature type="compositionally biased region" description="Polar residues" evidence="7">
    <location>
        <begin position="150"/>
        <end position="167"/>
    </location>
</feature>
<evidence type="ECO:0000256" key="3">
    <source>
        <dbReference type="ARBA" id="ARBA00023015"/>
    </source>
</evidence>
<feature type="compositionally biased region" description="Gly residues" evidence="7">
    <location>
        <begin position="895"/>
        <end position="905"/>
    </location>
</feature>
<feature type="region of interest" description="Disordered" evidence="7">
    <location>
        <begin position="1"/>
        <end position="114"/>
    </location>
</feature>
<keyword evidence="1" id="KW-0479">Metal-binding</keyword>
<dbReference type="GO" id="GO:0006351">
    <property type="term" value="P:DNA-templated transcription"/>
    <property type="evidence" value="ECO:0007669"/>
    <property type="project" value="InterPro"/>
</dbReference>
<dbReference type="EMBL" id="JAAAUQ010000685">
    <property type="protein sequence ID" value="KAF9148270.1"/>
    <property type="molecule type" value="Genomic_DNA"/>
</dbReference>
<feature type="region of interest" description="Disordered" evidence="7">
    <location>
        <begin position="749"/>
        <end position="845"/>
    </location>
</feature>
<comment type="caution">
    <text evidence="9">The sequence shown here is derived from an EMBL/GenBank/DDBJ whole genome shotgun (WGS) entry which is preliminary data.</text>
</comment>
<dbReference type="PANTHER" id="PTHR31313">
    <property type="entry name" value="TY1 ENHANCER ACTIVATOR"/>
    <property type="match status" value="1"/>
</dbReference>
<protein>
    <recommendedName>
        <fullName evidence="8">Xylanolytic transcriptional activator regulatory domain-containing protein</fullName>
    </recommendedName>
</protein>
<feature type="region of interest" description="Disordered" evidence="7">
    <location>
        <begin position="644"/>
        <end position="692"/>
    </location>
</feature>
<feature type="compositionally biased region" description="Polar residues" evidence="7">
    <location>
        <begin position="130"/>
        <end position="141"/>
    </location>
</feature>
<feature type="compositionally biased region" description="Low complexity" evidence="7">
    <location>
        <begin position="923"/>
        <end position="938"/>
    </location>
</feature>
<feature type="region of interest" description="Disordered" evidence="7">
    <location>
        <begin position="885"/>
        <end position="938"/>
    </location>
</feature>
<feature type="compositionally biased region" description="Polar residues" evidence="7">
    <location>
        <begin position="1024"/>
        <end position="1034"/>
    </location>
</feature>
<feature type="compositionally biased region" description="Polar residues" evidence="7">
    <location>
        <begin position="812"/>
        <end position="843"/>
    </location>
</feature>
<evidence type="ECO:0000256" key="6">
    <source>
        <dbReference type="ARBA" id="ARBA00023242"/>
    </source>
</evidence>
<keyword evidence="4" id="KW-0238">DNA-binding</keyword>
<feature type="compositionally biased region" description="Low complexity" evidence="7">
    <location>
        <begin position="786"/>
        <end position="811"/>
    </location>
</feature>
<gene>
    <name evidence="9" type="ORF">BG015_010002</name>
</gene>
<dbReference type="CDD" id="cd12148">
    <property type="entry name" value="fungal_TF_MHR"/>
    <property type="match status" value="1"/>
</dbReference>
<feature type="compositionally biased region" description="Polar residues" evidence="7">
    <location>
        <begin position="885"/>
        <end position="894"/>
    </location>
</feature>
<evidence type="ECO:0000256" key="2">
    <source>
        <dbReference type="ARBA" id="ARBA00022833"/>
    </source>
</evidence>
<dbReference type="PANTHER" id="PTHR31313:SF81">
    <property type="entry name" value="TY1 ENHANCER ACTIVATOR"/>
    <property type="match status" value="1"/>
</dbReference>
<dbReference type="GO" id="GO:0003677">
    <property type="term" value="F:DNA binding"/>
    <property type="evidence" value="ECO:0007669"/>
    <property type="project" value="UniProtKB-KW"/>
</dbReference>
<feature type="domain" description="Xylanolytic transcriptional activator regulatory" evidence="8">
    <location>
        <begin position="366"/>
        <end position="438"/>
    </location>
</feature>
<keyword evidence="10" id="KW-1185">Reference proteome</keyword>
<dbReference type="GO" id="GO:0008270">
    <property type="term" value="F:zinc ion binding"/>
    <property type="evidence" value="ECO:0007669"/>
    <property type="project" value="InterPro"/>
</dbReference>
<proteinExistence type="predicted"/>